<dbReference type="NCBIfam" id="TIGR02074">
    <property type="entry name" value="PBP_1a_fam"/>
    <property type="match status" value="1"/>
</dbReference>
<evidence type="ECO:0000256" key="8">
    <source>
        <dbReference type="ARBA" id="ARBA00022801"/>
    </source>
</evidence>
<dbReference type="PANTHER" id="PTHR32282:SF33">
    <property type="entry name" value="PEPTIDOGLYCAN GLYCOSYLTRANSFERASE"/>
    <property type="match status" value="1"/>
</dbReference>
<evidence type="ECO:0000256" key="12">
    <source>
        <dbReference type="ARBA" id="ARBA00023316"/>
    </source>
</evidence>
<comment type="catalytic activity">
    <reaction evidence="13">
        <text>Preferential cleavage: (Ac)2-L-Lys-D-Ala-|-D-Ala. Also transpeptidation of peptidyl-alanyl moieties that are N-acyl substituents of D-alanine.</text>
        <dbReference type="EC" id="3.4.16.4"/>
    </reaction>
</comment>
<dbReference type="InterPro" id="IPR001460">
    <property type="entry name" value="PCN-bd_Tpept"/>
</dbReference>
<dbReference type="Gene3D" id="3.40.710.10">
    <property type="entry name" value="DD-peptidase/beta-lactamase superfamily"/>
    <property type="match status" value="1"/>
</dbReference>
<dbReference type="GO" id="GO:0008360">
    <property type="term" value="P:regulation of cell shape"/>
    <property type="evidence" value="ECO:0007669"/>
    <property type="project" value="UniProtKB-KW"/>
</dbReference>
<evidence type="ECO:0000256" key="2">
    <source>
        <dbReference type="ARBA" id="ARBA00007090"/>
    </source>
</evidence>
<dbReference type="InterPro" id="IPR023346">
    <property type="entry name" value="Lysozyme-like_dom_sf"/>
</dbReference>
<keyword evidence="10" id="KW-0573">Peptidoglycan synthesis</keyword>
<feature type="compositionally biased region" description="Acidic residues" evidence="15">
    <location>
        <begin position="651"/>
        <end position="664"/>
    </location>
</feature>
<dbReference type="InterPro" id="IPR012338">
    <property type="entry name" value="Beta-lactam/transpept-like"/>
</dbReference>
<keyword evidence="4" id="KW-0121">Carboxypeptidase</keyword>
<feature type="transmembrane region" description="Helical" evidence="16">
    <location>
        <begin position="21"/>
        <end position="45"/>
    </location>
</feature>
<dbReference type="InterPro" id="IPR036950">
    <property type="entry name" value="PBP_transglycosylase"/>
</dbReference>
<keyword evidence="7" id="KW-0808">Transferase</keyword>
<evidence type="ECO:0000256" key="4">
    <source>
        <dbReference type="ARBA" id="ARBA00022645"/>
    </source>
</evidence>
<keyword evidence="6" id="KW-0328">Glycosyltransferase</keyword>
<accession>A0A2U2BSN1</accession>
<keyword evidence="16" id="KW-0812">Transmembrane</keyword>
<dbReference type="GO" id="GO:0006508">
    <property type="term" value="P:proteolysis"/>
    <property type="evidence" value="ECO:0007669"/>
    <property type="project" value="UniProtKB-KW"/>
</dbReference>
<sequence>MTFRADIREPFARRLARRLPAIIGGVVLLGLVAALTGAAVFWHWAFSDLPAPPESAEILWETRREPALTVLDRDGEVLSVRGPRYGEIVRLEELPSYVPQAFMAIEDQRFYSHDGVDWRSMLRALVVNVRARDTLQGGSTITMQLVKNLILSPERTIRRKLQEMRLAMQLENRLTKDEILELYINRIYLGEQAYGIEAAAQRYFDKSARELTLQEAAILAALPKAPSRLAPTVNLEAAQARASQVLRDMMEAGYVDGMTYLTAVNTQAAPTADALETIDPNRYGHIFDFVAAEAERLLGEEEAAPDLVIETTIDRDLQRAADDAVETVLAEEGEAVDAGEGALVALELDGAVRAMVGGRDYAESQFNRATQALRQPGSAFKPIVFAAAFEAGMEPYTAFEDAPIEIEGWSPENYGGGYRGRITIADALKRSINTVAAQAGLAAGPELVAEMAERLGITTEMSPHAAITLGAEEVKLIDLTGAYTVFANDGRRRPPWIISEIRNSRGEVLYRHESERGAQVIPREDARAMSTLLQAVIEEGTGRRARLPGRQAAGKTGTSQNSRDAWFVGYTAQLAAGVWVGNDDDAPMDDVTGGELPAQIWRTFMTAAHEGVEPEPLSAPAPRRRTEREESLAAFYSALSASFGDVLEASDEALESSSFEEELDPAPVEG</sequence>
<feature type="region of interest" description="Disordered" evidence="15">
    <location>
        <begin position="611"/>
        <end position="630"/>
    </location>
</feature>
<evidence type="ECO:0000256" key="6">
    <source>
        <dbReference type="ARBA" id="ARBA00022676"/>
    </source>
</evidence>
<evidence type="ECO:0000256" key="16">
    <source>
        <dbReference type="SAM" id="Phobius"/>
    </source>
</evidence>
<keyword evidence="20" id="KW-1185">Reference proteome</keyword>
<feature type="region of interest" description="Disordered" evidence="15">
    <location>
        <begin position="651"/>
        <end position="670"/>
    </location>
</feature>
<comment type="similarity">
    <text evidence="2">In the C-terminal section; belongs to the transpeptidase family.</text>
</comment>
<evidence type="ECO:0000256" key="1">
    <source>
        <dbReference type="ARBA" id="ARBA00004752"/>
    </source>
</evidence>
<reference evidence="20" key="1">
    <citation type="submission" date="2018-05" db="EMBL/GenBank/DDBJ databases">
        <authorList>
            <person name="Liu B.-T."/>
        </authorList>
    </citation>
    <scope>NUCLEOTIDE SEQUENCE [LARGE SCALE GENOMIC DNA]</scope>
    <source>
        <strain evidence="20">WD6-1</strain>
    </source>
</reference>
<dbReference type="Proteomes" id="UP000245168">
    <property type="component" value="Unassembled WGS sequence"/>
</dbReference>
<dbReference type="SUPFAM" id="SSF56601">
    <property type="entry name" value="beta-lactamase/transpeptidase-like"/>
    <property type="match status" value="1"/>
</dbReference>
<dbReference type="GO" id="GO:0009002">
    <property type="term" value="F:serine-type D-Ala-D-Ala carboxypeptidase activity"/>
    <property type="evidence" value="ECO:0007669"/>
    <property type="project" value="UniProtKB-EC"/>
</dbReference>
<keyword evidence="16" id="KW-1133">Transmembrane helix</keyword>
<name>A0A2U2BSN1_9PROT</name>
<keyword evidence="12" id="KW-0961">Cell wall biogenesis/degradation</keyword>
<dbReference type="GO" id="GO:0009252">
    <property type="term" value="P:peptidoglycan biosynthetic process"/>
    <property type="evidence" value="ECO:0007669"/>
    <property type="project" value="UniProtKB-UniPathway"/>
</dbReference>
<feature type="domain" description="Penicillin-binding protein transpeptidase" evidence="17">
    <location>
        <begin position="348"/>
        <end position="576"/>
    </location>
</feature>
<comment type="pathway">
    <text evidence="1">Cell wall biogenesis; peptidoglycan biosynthesis.</text>
</comment>
<evidence type="ECO:0000259" key="17">
    <source>
        <dbReference type="Pfam" id="PF00905"/>
    </source>
</evidence>
<keyword evidence="5" id="KW-0645">Protease</keyword>
<dbReference type="EMBL" id="QEXV01000004">
    <property type="protein sequence ID" value="PWE17023.1"/>
    <property type="molecule type" value="Genomic_DNA"/>
</dbReference>
<evidence type="ECO:0000256" key="15">
    <source>
        <dbReference type="SAM" id="MobiDB-lite"/>
    </source>
</evidence>
<evidence type="ECO:0000256" key="5">
    <source>
        <dbReference type="ARBA" id="ARBA00022670"/>
    </source>
</evidence>
<evidence type="ECO:0000256" key="9">
    <source>
        <dbReference type="ARBA" id="ARBA00022960"/>
    </source>
</evidence>
<dbReference type="GO" id="GO:0008955">
    <property type="term" value="F:peptidoglycan glycosyltransferase activity"/>
    <property type="evidence" value="ECO:0007669"/>
    <property type="project" value="UniProtKB-EC"/>
</dbReference>
<dbReference type="PANTHER" id="PTHR32282">
    <property type="entry name" value="BINDING PROTEIN TRANSPEPTIDASE, PUTATIVE-RELATED"/>
    <property type="match status" value="1"/>
</dbReference>
<dbReference type="Gene3D" id="1.10.3810.10">
    <property type="entry name" value="Biosynthetic peptidoglycan transglycosylase-like"/>
    <property type="match status" value="1"/>
</dbReference>
<evidence type="ECO:0000259" key="18">
    <source>
        <dbReference type="Pfam" id="PF00912"/>
    </source>
</evidence>
<evidence type="ECO:0000256" key="11">
    <source>
        <dbReference type="ARBA" id="ARBA00023268"/>
    </source>
</evidence>
<dbReference type="SUPFAM" id="SSF53955">
    <property type="entry name" value="Lysozyme-like"/>
    <property type="match status" value="1"/>
</dbReference>
<dbReference type="FunFam" id="1.10.3810.10:FF:000001">
    <property type="entry name" value="Penicillin-binding protein 1A"/>
    <property type="match status" value="1"/>
</dbReference>
<dbReference type="OrthoDB" id="9766909at2"/>
<dbReference type="GO" id="GO:0030288">
    <property type="term" value="C:outer membrane-bounded periplasmic space"/>
    <property type="evidence" value="ECO:0007669"/>
    <property type="project" value="TreeGrafter"/>
</dbReference>
<protein>
    <submittedName>
        <fullName evidence="19">Penicillin-binding protein</fullName>
    </submittedName>
</protein>
<comment type="catalytic activity">
    <reaction evidence="14">
        <text>[GlcNAc-(1-&gt;4)-Mur2Ac(oyl-L-Ala-gamma-D-Glu-L-Lys-D-Ala-D-Ala)](n)-di-trans,octa-cis-undecaprenyl diphosphate + beta-D-GlcNAc-(1-&gt;4)-Mur2Ac(oyl-L-Ala-gamma-D-Glu-L-Lys-D-Ala-D-Ala)-di-trans,octa-cis-undecaprenyl diphosphate = [GlcNAc-(1-&gt;4)-Mur2Ac(oyl-L-Ala-gamma-D-Glu-L-Lys-D-Ala-D-Ala)](n+1)-di-trans,octa-cis-undecaprenyl diphosphate + di-trans,octa-cis-undecaprenyl diphosphate + H(+)</text>
        <dbReference type="Rhea" id="RHEA:23708"/>
        <dbReference type="Rhea" id="RHEA-COMP:9602"/>
        <dbReference type="Rhea" id="RHEA-COMP:9603"/>
        <dbReference type="ChEBI" id="CHEBI:15378"/>
        <dbReference type="ChEBI" id="CHEBI:58405"/>
        <dbReference type="ChEBI" id="CHEBI:60033"/>
        <dbReference type="ChEBI" id="CHEBI:78435"/>
        <dbReference type="EC" id="2.4.99.28"/>
    </reaction>
</comment>
<evidence type="ECO:0000256" key="13">
    <source>
        <dbReference type="ARBA" id="ARBA00034000"/>
    </source>
</evidence>
<dbReference type="Pfam" id="PF00905">
    <property type="entry name" value="Transpeptidase"/>
    <property type="match status" value="1"/>
</dbReference>
<dbReference type="Pfam" id="PF00912">
    <property type="entry name" value="Transgly"/>
    <property type="match status" value="1"/>
</dbReference>
<keyword evidence="8" id="KW-0378">Hydrolase</keyword>
<comment type="similarity">
    <text evidence="3">In the N-terminal section; belongs to the glycosyltransferase 51 family.</text>
</comment>
<proteinExistence type="inferred from homology"/>
<evidence type="ECO:0000256" key="3">
    <source>
        <dbReference type="ARBA" id="ARBA00007739"/>
    </source>
</evidence>
<keyword evidence="16" id="KW-0472">Membrane</keyword>
<comment type="caution">
    <text evidence="19">The sequence shown here is derived from an EMBL/GenBank/DDBJ whole genome shotgun (WGS) entry which is preliminary data.</text>
</comment>
<dbReference type="InterPro" id="IPR001264">
    <property type="entry name" value="Glyco_trans_51"/>
</dbReference>
<keyword evidence="9" id="KW-0133">Cell shape</keyword>
<evidence type="ECO:0000256" key="14">
    <source>
        <dbReference type="ARBA" id="ARBA00049902"/>
    </source>
</evidence>
<organism evidence="19 20">
    <name type="scientific">Marinicauda salina</name>
    <dbReference type="NCBI Taxonomy" id="2135793"/>
    <lineage>
        <taxon>Bacteria</taxon>
        <taxon>Pseudomonadati</taxon>
        <taxon>Pseudomonadota</taxon>
        <taxon>Alphaproteobacteria</taxon>
        <taxon>Maricaulales</taxon>
        <taxon>Maricaulaceae</taxon>
        <taxon>Marinicauda</taxon>
    </lineage>
</organism>
<dbReference type="InterPro" id="IPR050396">
    <property type="entry name" value="Glycosyltr_51/Transpeptidase"/>
</dbReference>
<dbReference type="UniPathway" id="UPA00219"/>
<evidence type="ECO:0000256" key="10">
    <source>
        <dbReference type="ARBA" id="ARBA00022984"/>
    </source>
</evidence>
<evidence type="ECO:0000256" key="7">
    <source>
        <dbReference type="ARBA" id="ARBA00022679"/>
    </source>
</evidence>
<evidence type="ECO:0000313" key="19">
    <source>
        <dbReference type="EMBL" id="PWE17023.1"/>
    </source>
</evidence>
<dbReference type="AlphaFoldDB" id="A0A2U2BSN1"/>
<keyword evidence="11" id="KW-0511">Multifunctional enzyme</keyword>
<feature type="domain" description="Glycosyl transferase family 51" evidence="18">
    <location>
        <begin position="80"/>
        <end position="249"/>
    </location>
</feature>
<dbReference type="GO" id="GO:0071555">
    <property type="term" value="P:cell wall organization"/>
    <property type="evidence" value="ECO:0007669"/>
    <property type="project" value="UniProtKB-KW"/>
</dbReference>
<evidence type="ECO:0000313" key="20">
    <source>
        <dbReference type="Proteomes" id="UP000245168"/>
    </source>
</evidence>
<gene>
    <name evidence="19" type="ORF">DDZ18_09975</name>
</gene>
<dbReference type="GO" id="GO:0008658">
    <property type="term" value="F:penicillin binding"/>
    <property type="evidence" value="ECO:0007669"/>
    <property type="project" value="InterPro"/>
</dbReference>